<keyword evidence="1" id="KW-0732">Signal</keyword>
<feature type="domain" description="FAS1" evidence="2">
    <location>
        <begin position="183"/>
        <end position="325"/>
    </location>
</feature>
<organism evidence="3 4">
    <name type="scientific">Bizionia argentinensis JUB59</name>
    <dbReference type="NCBI Taxonomy" id="1046627"/>
    <lineage>
        <taxon>Bacteria</taxon>
        <taxon>Pseudomonadati</taxon>
        <taxon>Bacteroidota</taxon>
        <taxon>Flavobacteriia</taxon>
        <taxon>Flavobacteriales</taxon>
        <taxon>Flavobacteriaceae</taxon>
        <taxon>Bizionia</taxon>
    </lineage>
</organism>
<dbReference type="AlphaFoldDB" id="G2EE41"/>
<feature type="chain" id="PRO_5020925322" evidence="1">
    <location>
        <begin position="26"/>
        <end position="474"/>
    </location>
</feature>
<dbReference type="PANTHER" id="PTHR10900:SF77">
    <property type="entry name" value="FI19380P1"/>
    <property type="match status" value="1"/>
</dbReference>
<protein>
    <submittedName>
        <fullName evidence="3">Fasciclin domain-containing protein</fullName>
    </submittedName>
</protein>
<evidence type="ECO:0000313" key="3">
    <source>
        <dbReference type="EMBL" id="EGV43269.2"/>
    </source>
</evidence>
<name>G2EE41_9FLAO</name>
<dbReference type="eggNOG" id="COG2335">
    <property type="taxonomic scope" value="Bacteria"/>
</dbReference>
<feature type="signal peptide" evidence="1">
    <location>
        <begin position="1"/>
        <end position="25"/>
    </location>
</feature>
<dbReference type="PANTHER" id="PTHR10900">
    <property type="entry name" value="PERIOSTIN-RELATED"/>
    <property type="match status" value="1"/>
</dbReference>
<dbReference type="RefSeq" id="WP_040288338.1">
    <property type="nucleotide sequence ID" value="NZ_AFXZ01000032.1"/>
</dbReference>
<evidence type="ECO:0000259" key="2">
    <source>
        <dbReference type="PROSITE" id="PS50213"/>
    </source>
</evidence>
<dbReference type="InterPro" id="IPR036378">
    <property type="entry name" value="FAS1_dom_sf"/>
</dbReference>
<dbReference type="EMBL" id="AFXZ01000032">
    <property type="protein sequence ID" value="EGV43269.2"/>
    <property type="molecule type" value="Genomic_DNA"/>
</dbReference>
<feature type="domain" description="FAS1" evidence="2">
    <location>
        <begin position="327"/>
        <end position="472"/>
    </location>
</feature>
<dbReference type="Gene3D" id="2.30.180.10">
    <property type="entry name" value="FAS1 domain"/>
    <property type="match status" value="3"/>
</dbReference>
<sequence>MKTLTAFRRFSATLFVVLFIASCSSDDDNNEPMNPPQANNIVDLAIETPELSSLVAALQAADGNLVSLLQTNGPFTVLAPTNDAFAVFLSDNGFASLSDVPTDLLSQVLLNHVISGSVSSNDLAGIGAGYTSTNATGAGGASMSLYFNTANNDVRFNNVSSVSTPDVSASNGIIHIVDGVIGLPDLVDHASANPEFSNLVAALGTADGGLVALLQGTGSFTVLAPNNDAFSTYLADNNFSGLGNVPTDALSQILLNHVLTGVTFSADLLSSGAGYSNTNATGAGGNPMSLYFNTSNRVKFNGVSTVIAADVVASNGVIHAVDAVIGLPTVVDFALADPTFDTLIAALTRSDLTFDYVGTLSTPNGTSPAPFTVFAPTNEAFADLLTELNLASLADIPEATLKATLDMHAVAGANVQSSVLMDNMNIATLGGNITANVTGGPTLTDGNGRISNIIAVDVQASNGVIHAIDMVLLP</sequence>
<keyword evidence="4" id="KW-1185">Reference proteome</keyword>
<dbReference type="PROSITE" id="PS51257">
    <property type="entry name" value="PROKAR_LIPOPROTEIN"/>
    <property type="match status" value="1"/>
</dbReference>
<feature type="domain" description="FAS1" evidence="2">
    <location>
        <begin position="38"/>
        <end position="181"/>
    </location>
</feature>
<accession>G2EE41</accession>
<reference evidence="3 4" key="1">
    <citation type="journal article" date="2008" name="Int. J. Syst. Evol. Microbiol.">
        <title>Bizionia argentinensis sp. nov., isolated from surface marine water in Antarctica.</title>
        <authorList>
            <person name="Bercovich A."/>
            <person name="Vazquez S.C."/>
            <person name="Yankilevich P."/>
            <person name="Coria S.H."/>
            <person name="Foti M."/>
            <person name="Hernandez E."/>
            <person name="Vidal A."/>
            <person name="Ruberto L."/>
            <person name="Melo C."/>
            <person name="Marenssi S."/>
            <person name="Criscuolo M."/>
            <person name="Memoli M."/>
            <person name="Arguelles M."/>
            <person name="Mac Cormack W.P."/>
        </authorList>
    </citation>
    <scope>NUCLEOTIDE SEQUENCE [LARGE SCALE GENOMIC DNA]</scope>
    <source>
        <strain evidence="3 4">JUB59</strain>
    </source>
</reference>
<gene>
    <name evidence="3" type="ORF">BZARG_2097</name>
</gene>
<comment type="caution">
    <text evidence="3">The sequence shown here is derived from an EMBL/GenBank/DDBJ whole genome shotgun (WGS) entry which is preliminary data.</text>
</comment>
<dbReference type="STRING" id="1046627.BZARG_2097"/>
<dbReference type="OrthoDB" id="9800666at2"/>
<dbReference type="Pfam" id="PF02469">
    <property type="entry name" value="Fasciclin"/>
    <property type="match status" value="3"/>
</dbReference>
<dbReference type="PROSITE" id="PS50213">
    <property type="entry name" value="FAS1"/>
    <property type="match status" value="3"/>
</dbReference>
<evidence type="ECO:0000313" key="4">
    <source>
        <dbReference type="Proteomes" id="UP000003730"/>
    </source>
</evidence>
<proteinExistence type="predicted"/>
<evidence type="ECO:0000256" key="1">
    <source>
        <dbReference type="SAM" id="SignalP"/>
    </source>
</evidence>
<dbReference type="InterPro" id="IPR000782">
    <property type="entry name" value="FAS1_domain"/>
</dbReference>
<dbReference type="InterPro" id="IPR050904">
    <property type="entry name" value="Adhesion/Biosynth-related"/>
</dbReference>
<dbReference type="Proteomes" id="UP000003730">
    <property type="component" value="Unassembled WGS sequence"/>
</dbReference>
<dbReference type="SUPFAM" id="SSF82153">
    <property type="entry name" value="FAS1 domain"/>
    <property type="match status" value="3"/>
</dbReference>
<dbReference type="SMART" id="SM00554">
    <property type="entry name" value="FAS1"/>
    <property type="match status" value="3"/>
</dbReference>
<dbReference type="GO" id="GO:0005615">
    <property type="term" value="C:extracellular space"/>
    <property type="evidence" value="ECO:0007669"/>
    <property type="project" value="TreeGrafter"/>
</dbReference>
<dbReference type="PATRIC" id="fig|1046627.3.peg.1786"/>